<dbReference type="GO" id="GO:0016620">
    <property type="term" value="F:oxidoreductase activity, acting on the aldehyde or oxo group of donors, NAD or NADP as acceptor"/>
    <property type="evidence" value="ECO:0007669"/>
    <property type="project" value="InterPro"/>
</dbReference>
<dbReference type="AlphaFoldDB" id="A0A381RTY3"/>
<dbReference type="InterPro" id="IPR016162">
    <property type="entry name" value="Ald_DH_N"/>
</dbReference>
<dbReference type="InterPro" id="IPR016163">
    <property type="entry name" value="Ald_DH_C"/>
</dbReference>
<dbReference type="InterPro" id="IPR016160">
    <property type="entry name" value="Ald_DH_CS_CYS"/>
</dbReference>
<name>A0A381RTY3_9ZZZZ</name>
<dbReference type="SUPFAM" id="SSF53720">
    <property type="entry name" value="ALDH-like"/>
    <property type="match status" value="1"/>
</dbReference>
<dbReference type="PROSITE" id="PS00070">
    <property type="entry name" value="ALDEHYDE_DEHYDR_CYS"/>
    <property type="match status" value="1"/>
</dbReference>
<dbReference type="InterPro" id="IPR015590">
    <property type="entry name" value="Aldehyde_DH_dom"/>
</dbReference>
<evidence type="ECO:0000256" key="2">
    <source>
        <dbReference type="ARBA" id="ARBA00023002"/>
    </source>
</evidence>
<dbReference type="Pfam" id="PF00171">
    <property type="entry name" value="Aldedh"/>
    <property type="match status" value="1"/>
</dbReference>
<comment type="similarity">
    <text evidence="1">Belongs to the aldehyde dehydrogenase family.</text>
</comment>
<evidence type="ECO:0000256" key="1">
    <source>
        <dbReference type="ARBA" id="ARBA00009986"/>
    </source>
</evidence>
<evidence type="ECO:0000259" key="3">
    <source>
        <dbReference type="Pfam" id="PF00171"/>
    </source>
</evidence>
<dbReference type="PROSITE" id="PS00687">
    <property type="entry name" value="ALDEHYDE_DEHYDR_GLU"/>
    <property type="match status" value="1"/>
</dbReference>
<dbReference type="InterPro" id="IPR016161">
    <property type="entry name" value="Ald_DH/histidinol_DH"/>
</dbReference>
<proteinExistence type="inferred from homology"/>
<sequence>MADYGLIINGEKVSTDKTFSVINPATEEVLAECPIATKAQLDAAVNAAAEAYKTWSITADEERAGACGKISGAIANHAEELAKLLTEEQGKPLEGAGSRFELGGAAGWAGYTSTLSLPEKVIQDDDAARIVQTRKPIGVVGSILPWNWPLMIAVWHVVPAIRSGNTVVMKPSPYTPLSSLRMAEIMSEVLPPGVLNCVTGENELGQWMTEHDNIQKIIFTGSIPTGKKVMSSSSASLKRLTLELGGNDAGIVLDDVDPSAVAPGIIQGAFLNNGQTCAALKRLYVHESIHDELCEKLVEAVSGVPMGNGLDENNLQGPIQNKMQFDKVVDLFEDAKQQGGRILCGGEIPDEPGYFMSYTLVADVTDGMRIVDEEQFGPLLPIIKYSDLDDAIDRANALDMGLGGSVWSSDSERAAEIASRLECGTAWVNGHGGIAPNVPFGGVKCSGIGVEFAEEGLHEYTTIQIVNVAKTQA</sequence>
<organism evidence="4">
    <name type="scientific">marine metagenome</name>
    <dbReference type="NCBI Taxonomy" id="408172"/>
    <lineage>
        <taxon>unclassified sequences</taxon>
        <taxon>metagenomes</taxon>
        <taxon>ecological metagenomes</taxon>
    </lineage>
</organism>
<feature type="domain" description="Aldehyde dehydrogenase" evidence="3">
    <location>
        <begin position="15"/>
        <end position="466"/>
    </location>
</feature>
<evidence type="ECO:0000313" key="4">
    <source>
        <dbReference type="EMBL" id="SUZ95332.1"/>
    </source>
</evidence>
<dbReference type="PANTHER" id="PTHR11699">
    <property type="entry name" value="ALDEHYDE DEHYDROGENASE-RELATED"/>
    <property type="match status" value="1"/>
</dbReference>
<dbReference type="CDD" id="cd07106">
    <property type="entry name" value="ALDH_AldA-AAD23400"/>
    <property type="match status" value="1"/>
</dbReference>
<keyword evidence="2" id="KW-0560">Oxidoreductase</keyword>
<dbReference type="EMBL" id="UINC01002316">
    <property type="protein sequence ID" value="SUZ95332.1"/>
    <property type="molecule type" value="Genomic_DNA"/>
</dbReference>
<dbReference type="InterPro" id="IPR029510">
    <property type="entry name" value="Ald_DH_CS_GLU"/>
</dbReference>
<dbReference type="FunFam" id="3.40.309.10:FF:000009">
    <property type="entry name" value="Aldehyde dehydrogenase A"/>
    <property type="match status" value="1"/>
</dbReference>
<accession>A0A381RTY3</accession>
<dbReference type="Gene3D" id="3.40.309.10">
    <property type="entry name" value="Aldehyde Dehydrogenase, Chain A, domain 2"/>
    <property type="match status" value="1"/>
</dbReference>
<gene>
    <name evidence="4" type="ORF">METZ01_LOCUS48186</name>
</gene>
<dbReference type="Gene3D" id="3.40.605.10">
    <property type="entry name" value="Aldehyde Dehydrogenase, Chain A, domain 1"/>
    <property type="match status" value="1"/>
</dbReference>
<dbReference type="FunFam" id="3.40.605.10:FF:000007">
    <property type="entry name" value="NAD/NADP-dependent betaine aldehyde dehydrogenase"/>
    <property type="match status" value="1"/>
</dbReference>
<dbReference type="InterPro" id="IPR044086">
    <property type="entry name" value="LUC3-like"/>
</dbReference>
<protein>
    <recommendedName>
        <fullName evidence="3">Aldehyde dehydrogenase domain-containing protein</fullName>
    </recommendedName>
</protein>
<reference evidence="4" key="1">
    <citation type="submission" date="2018-05" db="EMBL/GenBank/DDBJ databases">
        <authorList>
            <person name="Lanie J.A."/>
            <person name="Ng W.-L."/>
            <person name="Kazmierczak K.M."/>
            <person name="Andrzejewski T.M."/>
            <person name="Davidsen T.M."/>
            <person name="Wayne K.J."/>
            <person name="Tettelin H."/>
            <person name="Glass J.I."/>
            <person name="Rusch D."/>
            <person name="Podicherti R."/>
            <person name="Tsui H.-C.T."/>
            <person name="Winkler M.E."/>
        </authorList>
    </citation>
    <scope>NUCLEOTIDE SEQUENCE</scope>
</reference>